<evidence type="ECO:0000256" key="1">
    <source>
        <dbReference type="PROSITE-ProRule" id="PRU00047"/>
    </source>
</evidence>
<dbReference type="InterPro" id="IPR001878">
    <property type="entry name" value="Znf_CCHC"/>
</dbReference>
<evidence type="ECO:0000313" key="5">
    <source>
        <dbReference type="Proteomes" id="UP001165190"/>
    </source>
</evidence>
<dbReference type="GO" id="GO:0003676">
    <property type="term" value="F:nucleic acid binding"/>
    <property type="evidence" value="ECO:0007669"/>
    <property type="project" value="InterPro"/>
</dbReference>
<accession>A0A9W7LKR1</accession>
<proteinExistence type="predicted"/>
<dbReference type="OrthoDB" id="971424at2759"/>
<gene>
    <name evidence="4" type="ORF">HRI_000356800</name>
</gene>
<dbReference type="Gene3D" id="4.10.60.10">
    <property type="entry name" value="Zinc finger, CCHC-type"/>
    <property type="match status" value="1"/>
</dbReference>
<feature type="region of interest" description="Disordered" evidence="2">
    <location>
        <begin position="1"/>
        <end position="24"/>
    </location>
</feature>
<sequence>MADDKKLQQSLQESSVVDIPETEVEESSAFDITQIDIEDYFPTPPVSPARPNLCQEPAPPVNSERPDLRREPAPAVCPEHTALWREQLWKDILSKEELTQRCPRCKEIGHDLHHCPYPVLSAMFTAEGIPQSMVWNPTVSQGKYRCSRCGQHGHNRRTCNGPVFY</sequence>
<feature type="region of interest" description="Disordered" evidence="2">
    <location>
        <begin position="46"/>
        <end position="73"/>
    </location>
</feature>
<keyword evidence="1" id="KW-0479">Metal-binding</keyword>
<dbReference type="Proteomes" id="UP001165190">
    <property type="component" value="Unassembled WGS sequence"/>
</dbReference>
<evidence type="ECO:0000313" key="4">
    <source>
        <dbReference type="EMBL" id="GMI66875.1"/>
    </source>
</evidence>
<comment type="caution">
    <text evidence="4">The sequence shown here is derived from an EMBL/GenBank/DDBJ whole genome shotgun (WGS) entry which is preliminary data.</text>
</comment>
<dbReference type="AlphaFoldDB" id="A0A9W7LKR1"/>
<evidence type="ECO:0000259" key="3">
    <source>
        <dbReference type="PROSITE" id="PS50158"/>
    </source>
</evidence>
<keyword evidence="1" id="KW-0863">Zinc-finger</keyword>
<reference evidence="4" key="1">
    <citation type="submission" date="2023-05" db="EMBL/GenBank/DDBJ databases">
        <title>Genome and transcriptome analyses reveal genes involved in the formation of fine ridges on petal epidermal cells in Hibiscus trionum.</title>
        <authorList>
            <person name="Koshimizu S."/>
            <person name="Masuda S."/>
            <person name="Ishii T."/>
            <person name="Shirasu K."/>
            <person name="Hoshino A."/>
            <person name="Arita M."/>
        </authorList>
    </citation>
    <scope>NUCLEOTIDE SEQUENCE</scope>
    <source>
        <strain evidence="4">Hamamatsu line</strain>
    </source>
</reference>
<keyword evidence="5" id="KW-1185">Reference proteome</keyword>
<keyword evidence="1" id="KW-0862">Zinc</keyword>
<protein>
    <recommendedName>
        <fullName evidence="3">CCHC-type domain-containing protein</fullName>
    </recommendedName>
</protein>
<name>A0A9W7LKR1_HIBTR</name>
<feature type="domain" description="CCHC-type" evidence="3">
    <location>
        <begin position="145"/>
        <end position="159"/>
    </location>
</feature>
<organism evidence="4 5">
    <name type="scientific">Hibiscus trionum</name>
    <name type="common">Flower of an hour</name>
    <dbReference type="NCBI Taxonomy" id="183268"/>
    <lineage>
        <taxon>Eukaryota</taxon>
        <taxon>Viridiplantae</taxon>
        <taxon>Streptophyta</taxon>
        <taxon>Embryophyta</taxon>
        <taxon>Tracheophyta</taxon>
        <taxon>Spermatophyta</taxon>
        <taxon>Magnoliopsida</taxon>
        <taxon>eudicotyledons</taxon>
        <taxon>Gunneridae</taxon>
        <taxon>Pentapetalae</taxon>
        <taxon>rosids</taxon>
        <taxon>malvids</taxon>
        <taxon>Malvales</taxon>
        <taxon>Malvaceae</taxon>
        <taxon>Malvoideae</taxon>
        <taxon>Hibiscus</taxon>
    </lineage>
</organism>
<evidence type="ECO:0000256" key="2">
    <source>
        <dbReference type="SAM" id="MobiDB-lite"/>
    </source>
</evidence>
<dbReference type="GO" id="GO:0008270">
    <property type="term" value="F:zinc ion binding"/>
    <property type="evidence" value="ECO:0007669"/>
    <property type="project" value="UniProtKB-KW"/>
</dbReference>
<dbReference type="EMBL" id="BSYR01000004">
    <property type="protein sequence ID" value="GMI66875.1"/>
    <property type="molecule type" value="Genomic_DNA"/>
</dbReference>
<dbReference type="PROSITE" id="PS50158">
    <property type="entry name" value="ZF_CCHC"/>
    <property type="match status" value="1"/>
</dbReference>